<evidence type="ECO:0000313" key="4">
    <source>
        <dbReference type="Proteomes" id="UP000028545"/>
    </source>
</evidence>
<dbReference type="EMBL" id="JOWA01000077">
    <property type="protein sequence ID" value="KEZ45640.1"/>
    <property type="molecule type" value="Genomic_DNA"/>
</dbReference>
<dbReference type="OrthoDB" id="190201at2759"/>
<reference evidence="3 4" key="1">
    <citation type="journal article" date="2014" name="Genome Announc.">
        <title>Draft genome sequence of the pathogenic fungus Scedosporium apiospermum.</title>
        <authorList>
            <person name="Vandeputte P."/>
            <person name="Ghamrawi S."/>
            <person name="Rechenmann M."/>
            <person name="Iltis A."/>
            <person name="Giraud S."/>
            <person name="Fleury M."/>
            <person name="Thornton C."/>
            <person name="Delhaes L."/>
            <person name="Meyer W."/>
            <person name="Papon N."/>
            <person name="Bouchara J.P."/>
        </authorList>
    </citation>
    <scope>NUCLEOTIDE SEQUENCE [LARGE SCALE GENOMIC DNA]</scope>
    <source>
        <strain evidence="3 4">IHEM 14462</strain>
    </source>
</reference>
<dbReference type="VEuPathDB" id="FungiDB:SAPIO_CDS2002"/>
<dbReference type="KEGG" id="sapo:SAPIO_CDS2002"/>
<dbReference type="GeneID" id="27721074"/>
<organism evidence="3 4">
    <name type="scientific">Pseudallescheria apiosperma</name>
    <name type="common">Scedosporium apiospermum</name>
    <dbReference type="NCBI Taxonomy" id="563466"/>
    <lineage>
        <taxon>Eukaryota</taxon>
        <taxon>Fungi</taxon>
        <taxon>Dikarya</taxon>
        <taxon>Ascomycota</taxon>
        <taxon>Pezizomycotina</taxon>
        <taxon>Sordariomycetes</taxon>
        <taxon>Hypocreomycetidae</taxon>
        <taxon>Microascales</taxon>
        <taxon>Microascaceae</taxon>
        <taxon>Scedosporium</taxon>
    </lineage>
</organism>
<dbReference type="InterPro" id="IPR029058">
    <property type="entry name" value="AB_hydrolase_fold"/>
</dbReference>
<dbReference type="RefSeq" id="XP_016645439.1">
    <property type="nucleotide sequence ID" value="XM_016785142.1"/>
</dbReference>
<evidence type="ECO:0000259" key="2">
    <source>
        <dbReference type="Pfam" id="PF12697"/>
    </source>
</evidence>
<dbReference type="OMA" id="WRPNFPG"/>
<accession>A0A084GE78</accession>
<dbReference type="HOGENOM" id="CLU_034763_1_0_1"/>
<proteinExistence type="predicted"/>
<sequence>MGILRSTLLALSWLAFAHGKSSRSGHAPKPYYPPTADYTDFMIPVSVAPEALQFAFPKWETDYDLVDFLAAATTHQNPDTQSPITGSVVGAKSKTVLLATHGIGQARSHWNSPFRPEEYNFVQFAVDQGYSVFFYDRLGQGSSQKIPGSGEYTEAIGKPEKLALMGFSFGSYIIHAAVASSPEIADAVVLTAIGFNITGIYLNGLVRSFVPRIAKLQNKKYGKWDNGYLIWVDKFAQPFYDAETADFAEEAKQPFGFAEFYAFPLGNGGNYDASNFTGPALAITGRDDYIVCDGKCDGIFDEPARTFYKNAQPFVPYLHPDASHNFNFHHNATEAYKVITDFLAGNLK</sequence>
<keyword evidence="4" id="KW-1185">Reference proteome</keyword>
<evidence type="ECO:0000313" key="3">
    <source>
        <dbReference type="EMBL" id="KEZ45640.1"/>
    </source>
</evidence>
<dbReference type="AlphaFoldDB" id="A0A084GE78"/>
<dbReference type="SUPFAM" id="SSF53474">
    <property type="entry name" value="alpha/beta-Hydrolases"/>
    <property type="match status" value="1"/>
</dbReference>
<dbReference type="InterPro" id="IPR000073">
    <property type="entry name" value="AB_hydrolase_1"/>
</dbReference>
<dbReference type="Pfam" id="PF12697">
    <property type="entry name" value="Abhydrolase_6"/>
    <property type="match status" value="1"/>
</dbReference>
<keyword evidence="1" id="KW-0732">Signal</keyword>
<dbReference type="Gene3D" id="3.40.50.1820">
    <property type="entry name" value="alpha/beta hydrolase"/>
    <property type="match status" value="1"/>
</dbReference>
<dbReference type="Proteomes" id="UP000028545">
    <property type="component" value="Unassembled WGS sequence"/>
</dbReference>
<evidence type="ECO:0000256" key="1">
    <source>
        <dbReference type="SAM" id="SignalP"/>
    </source>
</evidence>
<gene>
    <name evidence="3" type="ORF">SAPIO_CDS2002</name>
</gene>
<feature type="signal peptide" evidence="1">
    <location>
        <begin position="1"/>
        <end position="19"/>
    </location>
</feature>
<name>A0A084GE78_PSEDA</name>
<protein>
    <recommendedName>
        <fullName evidence="2">AB hydrolase-1 domain-containing protein</fullName>
    </recommendedName>
</protein>
<feature type="domain" description="AB hydrolase-1" evidence="2">
    <location>
        <begin position="97"/>
        <end position="330"/>
    </location>
</feature>
<feature type="chain" id="PRO_5001775645" description="AB hydrolase-1 domain-containing protein" evidence="1">
    <location>
        <begin position="20"/>
        <end position="348"/>
    </location>
</feature>
<comment type="caution">
    <text evidence="3">The sequence shown here is derived from an EMBL/GenBank/DDBJ whole genome shotgun (WGS) entry which is preliminary data.</text>
</comment>